<dbReference type="Proteomes" id="UP000014174">
    <property type="component" value="Unassembled WGS sequence"/>
</dbReference>
<dbReference type="STRING" id="1150600.ADIARSV_3327"/>
<sequence length="60" mass="6897">MEGYYIRDAGMQFWEAYFSGMDEHKMALTRQMDILGAVGGINIKLVAADAKPWELIFLPW</sequence>
<dbReference type="AlphaFoldDB" id="R9GPN1"/>
<keyword evidence="2" id="KW-1185">Reference proteome</keyword>
<evidence type="ECO:0000313" key="1">
    <source>
        <dbReference type="EMBL" id="EOR93505.1"/>
    </source>
</evidence>
<dbReference type="EMBL" id="AQPN01000111">
    <property type="protein sequence ID" value="EOR93505.1"/>
    <property type="molecule type" value="Genomic_DNA"/>
</dbReference>
<gene>
    <name evidence="1" type="ORF">ADIARSV_3327</name>
</gene>
<comment type="caution">
    <text evidence="1">The sequence shown here is derived from an EMBL/GenBank/DDBJ whole genome shotgun (WGS) entry which is preliminary data.</text>
</comment>
<organism evidence="1 2">
    <name type="scientific">Arcticibacter svalbardensis MN12-7</name>
    <dbReference type="NCBI Taxonomy" id="1150600"/>
    <lineage>
        <taxon>Bacteria</taxon>
        <taxon>Pseudomonadati</taxon>
        <taxon>Bacteroidota</taxon>
        <taxon>Sphingobacteriia</taxon>
        <taxon>Sphingobacteriales</taxon>
        <taxon>Sphingobacteriaceae</taxon>
        <taxon>Arcticibacter</taxon>
    </lineage>
</organism>
<name>R9GPN1_9SPHI</name>
<proteinExistence type="predicted"/>
<protein>
    <submittedName>
        <fullName evidence="1">Uncharacterized protein</fullName>
    </submittedName>
</protein>
<reference evidence="1 2" key="1">
    <citation type="journal article" date="2013" name="Genome Announc.">
        <title>Draft Genome Sequence of Arcticibacter svalbardensis Strain MN12-7T, a Member of the Family Sphingobacteriaceae Isolated from an Arctic Soil Sample.</title>
        <authorList>
            <person name="Shivaji S."/>
            <person name="Ara S."/>
            <person name="Prasad S."/>
            <person name="Manasa B.P."/>
            <person name="Begum Z."/>
            <person name="Singh A."/>
            <person name="Kumar Pinnaka A."/>
        </authorList>
    </citation>
    <scope>NUCLEOTIDE SEQUENCE [LARGE SCALE GENOMIC DNA]</scope>
    <source>
        <strain evidence="1 2">MN12-7</strain>
    </source>
</reference>
<dbReference type="RefSeq" id="WP_016196556.1">
    <property type="nucleotide sequence ID" value="NZ_AQPN01000111.1"/>
</dbReference>
<accession>R9GPN1</accession>
<evidence type="ECO:0000313" key="2">
    <source>
        <dbReference type="Proteomes" id="UP000014174"/>
    </source>
</evidence>